<protein>
    <submittedName>
        <fullName evidence="5">Helix-turn-helix transcriptional regulator</fullName>
    </submittedName>
</protein>
<keyword evidence="2" id="KW-0238">DNA-binding</keyword>
<evidence type="ECO:0000313" key="6">
    <source>
        <dbReference type="Proteomes" id="UP000314011"/>
    </source>
</evidence>
<evidence type="ECO:0000256" key="1">
    <source>
        <dbReference type="ARBA" id="ARBA00023015"/>
    </source>
</evidence>
<evidence type="ECO:0000259" key="4">
    <source>
        <dbReference type="SMART" id="SM00418"/>
    </source>
</evidence>
<dbReference type="CDD" id="cd00090">
    <property type="entry name" value="HTH_ARSR"/>
    <property type="match status" value="1"/>
</dbReference>
<keyword evidence="6" id="KW-1185">Reference proteome</keyword>
<dbReference type="PANTHER" id="PTHR33154:SF15">
    <property type="entry name" value="REGULATORY PROTEIN ARSR"/>
    <property type="match status" value="1"/>
</dbReference>
<dbReference type="SUPFAM" id="SSF46785">
    <property type="entry name" value="Winged helix' DNA-binding domain"/>
    <property type="match status" value="1"/>
</dbReference>
<keyword evidence="1" id="KW-0805">Transcription regulation</keyword>
<dbReference type="Gene3D" id="1.10.10.10">
    <property type="entry name" value="Winged helix-like DNA-binding domain superfamily/Winged helix DNA-binding domain"/>
    <property type="match status" value="1"/>
</dbReference>
<keyword evidence="3" id="KW-0804">Transcription</keyword>
<dbReference type="PANTHER" id="PTHR33154">
    <property type="entry name" value="TRANSCRIPTIONAL REGULATOR, ARSR FAMILY"/>
    <property type="match status" value="1"/>
</dbReference>
<dbReference type="InterPro" id="IPR001845">
    <property type="entry name" value="HTH_ArsR_DNA-bd_dom"/>
</dbReference>
<feature type="domain" description="HTH arsR-type" evidence="4">
    <location>
        <begin position="12"/>
        <end position="95"/>
    </location>
</feature>
<dbReference type="GO" id="GO:0003700">
    <property type="term" value="F:DNA-binding transcription factor activity"/>
    <property type="evidence" value="ECO:0007669"/>
    <property type="project" value="InterPro"/>
</dbReference>
<dbReference type="SMART" id="SM00418">
    <property type="entry name" value="HTH_ARSR"/>
    <property type="match status" value="1"/>
</dbReference>
<dbReference type="EMBL" id="VFFF01000001">
    <property type="protein sequence ID" value="TNY32481.1"/>
    <property type="molecule type" value="Genomic_DNA"/>
</dbReference>
<dbReference type="RefSeq" id="WP_140193158.1">
    <property type="nucleotide sequence ID" value="NZ_CP065915.1"/>
</dbReference>
<dbReference type="OrthoDB" id="7945987at2"/>
<dbReference type="GO" id="GO:0003677">
    <property type="term" value="F:DNA binding"/>
    <property type="evidence" value="ECO:0007669"/>
    <property type="project" value="UniProtKB-KW"/>
</dbReference>
<reference evidence="5 6" key="1">
    <citation type="submission" date="2019-06" db="EMBL/GenBank/DDBJ databases">
        <title>Genome of new Rhodobacteraceae sp. SM1903.</title>
        <authorList>
            <person name="Ren X."/>
        </authorList>
    </citation>
    <scope>NUCLEOTIDE SEQUENCE [LARGE SCALE GENOMIC DNA]</scope>
    <source>
        <strain evidence="5 6">SM1903</strain>
    </source>
</reference>
<organism evidence="5 6">
    <name type="scientific">Pelagovum pacificum</name>
    <dbReference type="NCBI Taxonomy" id="2588711"/>
    <lineage>
        <taxon>Bacteria</taxon>
        <taxon>Pseudomonadati</taxon>
        <taxon>Pseudomonadota</taxon>
        <taxon>Alphaproteobacteria</taxon>
        <taxon>Rhodobacterales</taxon>
        <taxon>Paracoccaceae</taxon>
        <taxon>Pelagovum</taxon>
    </lineage>
</organism>
<evidence type="ECO:0000256" key="3">
    <source>
        <dbReference type="ARBA" id="ARBA00023163"/>
    </source>
</evidence>
<name>A0A5C5GEV8_9RHOB</name>
<dbReference type="Pfam" id="PF12840">
    <property type="entry name" value="HTH_20"/>
    <property type="match status" value="1"/>
</dbReference>
<dbReference type="InterPro" id="IPR036388">
    <property type="entry name" value="WH-like_DNA-bd_sf"/>
</dbReference>
<gene>
    <name evidence="5" type="ORF">FHY64_04105</name>
</gene>
<evidence type="ECO:0000256" key="2">
    <source>
        <dbReference type="ARBA" id="ARBA00023125"/>
    </source>
</evidence>
<comment type="caution">
    <text evidence="5">The sequence shown here is derived from an EMBL/GenBank/DDBJ whole genome shotgun (WGS) entry which is preliminary data.</text>
</comment>
<dbReference type="InterPro" id="IPR011991">
    <property type="entry name" value="ArsR-like_HTH"/>
</dbReference>
<dbReference type="InterPro" id="IPR051081">
    <property type="entry name" value="HTH_MetalResp_TranReg"/>
</dbReference>
<accession>A0A5C5GEV8</accession>
<dbReference type="Proteomes" id="UP000314011">
    <property type="component" value="Unassembled WGS sequence"/>
</dbReference>
<dbReference type="InterPro" id="IPR036390">
    <property type="entry name" value="WH_DNA-bd_sf"/>
</dbReference>
<evidence type="ECO:0000313" key="5">
    <source>
        <dbReference type="EMBL" id="TNY32481.1"/>
    </source>
</evidence>
<sequence length="194" mass="21418">MPELRKVRPDAATLKALAHPVRLRMLGLLRLEGPDTATGLAERMGLNSGATSYHLRQLEKHGLIEQDTERGNKRERWWMAAHDSTVLDVDSPLGTPEAEAGFGLIRSIVTLHIAQIERAMEVAPTLPAEWWQASTSSDATVRLTAAEAKDLNERMYALLAEAKEMELARQGAEPDGARPYTVLLHGFPYVGLTE</sequence>
<dbReference type="AlphaFoldDB" id="A0A5C5GEV8"/>
<proteinExistence type="predicted"/>